<feature type="domain" description="Activator of Hsp90 ATPase homologue 1/2-like C-terminal" evidence="2">
    <location>
        <begin position="17"/>
        <end position="140"/>
    </location>
</feature>
<dbReference type="Pfam" id="PF08327">
    <property type="entry name" value="AHSA1"/>
    <property type="match status" value="1"/>
</dbReference>
<evidence type="ECO:0000256" key="1">
    <source>
        <dbReference type="ARBA" id="ARBA00006817"/>
    </source>
</evidence>
<dbReference type="RefSeq" id="WP_271348324.1">
    <property type="nucleotide sequence ID" value="NZ_JAQJZJ010000005.1"/>
</dbReference>
<reference evidence="3 4" key="1">
    <citation type="submission" date="2023-01" db="EMBL/GenBank/DDBJ databases">
        <title>Pseudomonas SA3-5T sp. nov., isolated from tidal flat sediment.</title>
        <authorList>
            <person name="Kim H.S."/>
            <person name="Kim J.-S."/>
            <person name="Suh M.K."/>
            <person name="Eom M.K."/>
            <person name="Lee J.-S."/>
        </authorList>
    </citation>
    <scope>NUCLEOTIDE SEQUENCE [LARGE SCALE GENOMIC DNA]</scope>
    <source>
        <strain evidence="3 4">SA3-5</strain>
    </source>
</reference>
<evidence type="ECO:0000259" key="2">
    <source>
        <dbReference type="Pfam" id="PF08327"/>
    </source>
</evidence>
<dbReference type="EMBL" id="JAQJZJ010000005">
    <property type="protein sequence ID" value="MDA7087454.1"/>
    <property type="molecule type" value="Genomic_DNA"/>
</dbReference>
<dbReference type="Proteomes" id="UP001212042">
    <property type="component" value="Unassembled WGS sequence"/>
</dbReference>
<name>A0ABT4XGW2_9PSED</name>
<dbReference type="Gene3D" id="3.30.530.20">
    <property type="match status" value="1"/>
</dbReference>
<evidence type="ECO:0000313" key="4">
    <source>
        <dbReference type="Proteomes" id="UP001212042"/>
    </source>
</evidence>
<comment type="caution">
    <text evidence="3">The sequence shown here is derived from an EMBL/GenBank/DDBJ whole genome shotgun (WGS) entry which is preliminary data.</text>
</comment>
<evidence type="ECO:0000313" key="3">
    <source>
        <dbReference type="EMBL" id="MDA7087454.1"/>
    </source>
</evidence>
<accession>A0ABT4XGW2</accession>
<comment type="similarity">
    <text evidence="1">Belongs to the AHA1 family.</text>
</comment>
<gene>
    <name evidence="3" type="ORF">PH586_13765</name>
</gene>
<keyword evidence="4" id="KW-1185">Reference proteome</keyword>
<protein>
    <submittedName>
        <fullName evidence="3">SRPBCC domain-containing protein</fullName>
    </submittedName>
</protein>
<dbReference type="InterPro" id="IPR013538">
    <property type="entry name" value="ASHA1/2-like_C"/>
</dbReference>
<dbReference type="InterPro" id="IPR023393">
    <property type="entry name" value="START-like_dom_sf"/>
</dbReference>
<sequence>MQAVDKRSDSQGVFIAATPAQVFAALSDPTRVARWWGPDGFTSTIHQFDFRPGGTWLLTMHGPDGKDYANESRFTRLASDELFEIEHLSGHHFTLAIELRASGQGTRVNWRQTFDTIEHYQCVADFVAGANQQNLQRLAAEVLHSPDAR</sequence>
<proteinExistence type="inferred from homology"/>
<organism evidence="3 4">
    <name type="scientific">Pseudomonas aestuarii</name>
    <dbReference type="NCBI Taxonomy" id="3018340"/>
    <lineage>
        <taxon>Bacteria</taxon>
        <taxon>Pseudomonadati</taxon>
        <taxon>Pseudomonadota</taxon>
        <taxon>Gammaproteobacteria</taxon>
        <taxon>Pseudomonadales</taxon>
        <taxon>Pseudomonadaceae</taxon>
        <taxon>Pseudomonas</taxon>
    </lineage>
</organism>
<dbReference type="SUPFAM" id="SSF55961">
    <property type="entry name" value="Bet v1-like"/>
    <property type="match status" value="1"/>
</dbReference>